<gene>
    <name evidence="1" type="ORF">HJG54_12560</name>
</gene>
<evidence type="ECO:0000313" key="1">
    <source>
        <dbReference type="EMBL" id="WNZ23600.1"/>
    </source>
</evidence>
<dbReference type="AlphaFoldDB" id="A0AA96WFE0"/>
<dbReference type="RefSeq" id="WP_316435304.1">
    <property type="nucleotide sequence ID" value="NZ_CP053586.1"/>
</dbReference>
<accession>A0AA96WFE0</accession>
<dbReference type="EMBL" id="CP053586">
    <property type="protein sequence ID" value="WNZ23600.1"/>
    <property type="molecule type" value="Genomic_DNA"/>
</dbReference>
<name>A0AA96WFE0_9CYAN</name>
<protein>
    <submittedName>
        <fullName evidence="1">Uncharacterized protein</fullName>
    </submittedName>
</protein>
<reference evidence="1" key="1">
    <citation type="submission" date="2020-05" db="EMBL/GenBank/DDBJ databases">
        <authorList>
            <person name="Zhu T."/>
            <person name="Keshari N."/>
            <person name="Lu X."/>
        </authorList>
    </citation>
    <scope>NUCLEOTIDE SEQUENCE</scope>
    <source>
        <strain evidence="1">NK1-12</strain>
    </source>
</reference>
<sequence>MLQNPLNLAAEVFAAKPANEHEVVPVDVVWEARKIRLSWVKLLSFDSFQFACHGSSGTRCALVEVSYSSGIAEFAPEP</sequence>
<proteinExistence type="predicted"/>
<organism evidence="1">
    <name type="scientific">Leptolyngbya sp. NK1-12</name>
    <dbReference type="NCBI Taxonomy" id="2547451"/>
    <lineage>
        <taxon>Bacteria</taxon>
        <taxon>Bacillati</taxon>
        <taxon>Cyanobacteriota</taxon>
        <taxon>Cyanophyceae</taxon>
        <taxon>Leptolyngbyales</taxon>
        <taxon>Leptolyngbyaceae</taxon>
        <taxon>Leptolyngbya group</taxon>
        <taxon>Leptolyngbya</taxon>
    </lineage>
</organism>